<feature type="region of interest" description="Disordered" evidence="1">
    <location>
        <begin position="1"/>
        <end position="20"/>
    </location>
</feature>
<feature type="region of interest" description="Disordered" evidence="1">
    <location>
        <begin position="247"/>
        <end position="280"/>
    </location>
</feature>
<feature type="compositionally biased region" description="Polar residues" evidence="1">
    <location>
        <begin position="247"/>
        <end position="258"/>
    </location>
</feature>
<dbReference type="AlphaFoldDB" id="A0A0W8CMF6"/>
<sequence>MPKEPGRRGRTSPHLLDPEQCQHPGGCIQARAVKANGALHWLCNDHRDHQNAMQRERYRRLVKTKKAVAKEPEEEPICTQTAQHEGRVARAGANLHGSVPAGGRGLGKKKKRENIISPPRVNTPGVCGSHGNSPTMSRPQQVQGVHSNMQPTLPLAVAGNAATQHQPVLYMLVEAVTAAQDAAISTDAAGTRARDTHKSTSGQQFLIPVSHLQYAVAPPSQSIQVVSAPSSLHPQLQAQAADHTLTSGATEANLSRNSVVHEGSNGEASGGDNSAGNREP</sequence>
<feature type="compositionally biased region" description="Polar residues" evidence="1">
    <location>
        <begin position="271"/>
        <end position="280"/>
    </location>
</feature>
<feature type="compositionally biased region" description="Polar residues" evidence="1">
    <location>
        <begin position="130"/>
        <end position="140"/>
    </location>
</feature>
<protein>
    <submittedName>
        <fullName evidence="2">Uncharacterized protein</fullName>
    </submittedName>
</protein>
<evidence type="ECO:0000256" key="1">
    <source>
        <dbReference type="SAM" id="MobiDB-lite"/>
    </source>
</evidence>
<reference evidence="2 3" key="1">
    <citation type="submission" date="2015-11" db="EMBL/GenBank/DDBJ databases">
        <title>Genomes and virulence difference between two physiological races of Phytophthora nicotianae.</title>
        <authorList>
            <person name="Liu H."/>
            <person name="Ma X."/>
            <person name="Yu H."/>
            <person name="Fang D."/>
            <person name="Li Y."/>
            <person name="Wang X."/>
            <person name="Wang W."/>
            <person name="Dong Y."/>
            <person name="Xiao B."/>
        </authorList>
    </citation>
    <scope>NUCLEOTIDE SEQUENCE [LARGE SCALE GENOMIC DNA]</scope>
    <source>
        <strain evidence="3">race 1</strain>
    </source>
</reference>
<dbReference type="EMBL" id="LNFP01001689">
    <property type="protein sequence ID" value="KUF85323.1"/>
    <property type="molecule type" value="Genomic_DNA"/>
</dbReference>
<accession>A0A0W8CMF6</accession>
<name>A0A0W8CMF6_PHYNI</name>
<gene>
    <name evidence="2" type="ORF">AM588_10000896</name>
</gene>
<dbReference type="Proteomes" id="UP000054636">
    <property type="component" value="Unassembled WGS sequence"/>
</dbReference>
<evidence type="ECO:0000313" key="3">
    <source>
        <dbReference type="Proteomes" id="UP000054636"/>
    </source>
</evidence>
<evidence type="ECO:0000313" key="2">
    <source>
        <dbReference type="EMBL" id="KUF85323.1"/>
    </source>
</evidence>
<comment type="caution">
    <text evidence="2">The sequence shown here is derived from an EMBL/GenBank/DDBJ whole genome shotgun (WGS) entry which is preliminary data.</text>
</comment>
<proteinExistence type="predicted"/>
<organism evidence="2 3">
    <name type="scientific">Phytophthora nicotianae</name>
    <name type="common">Potato buckeye rot agent</name>
    <name type="synonym">Phytophthora parasitica</name>
    <dbReference type="NCBI Taxonomy" id="4792"/>
    <lineage>
        <taxon>Eukaryota</taxon>
        <taxon>Sar</taxon>
        <taxon>Stramenopiles</taxon>
        <taxon>Oomycota</taxon>
        <taxon>Peronosporomycetes</taxon>
        <taxon>Peronosporales</taxon>
        <taxon>Peronosporaceae</taxon>
        <taxon>Phytophthora</taxon>
    </lineage>
</organism>
<feature type="region of interest" description="Disordered" evidence="1">
    <location>
        <begin position="116"/>
        <end position="140"/>
    </location>
</feature>